<dbReference type="HAMAP" id="MF_00009">
    <property type="entry name" value="Endoribonucl_YbeY"/>
    <property type="match status" value="1"/>
</dbReference>
<dbReference type="InterPro" id="IPR023091">
    <property type="entry name" value="MetalPrtase_cat_dom_sf_prd"/>
</dbReference>
<organism evidence="9">
    <name type="scientific">marine sediment metagenome</name>
    <dbReference type="NCBI Taxonomy" id="412755"/>
    <lineage>
        <taxon>unclassified sequences</taxon>
        <taxon>metagenomes</taxon>
        <taxon>ecological metagenomes</taxon>
    </lineage>
</organism>
<dbReference type="PANTHER" id="PTHR46986:SF1">
    <property type="entry name" value="ENDORIBONUCLEASE YBEY, CHLOROPLASTIC"/>
    <property type="match status" value="1"/>
</dbReference>
<keyword evidence="7" id="KW-0862">Zinc</keyword>
<gene>
    <name evidence="9" type="ORF">LCGC14_0196720</name>
</gene>
<dbReference type="GO" id="GO:0046872">
    <property type="term" value="F:metal ion binding"/>
    <property type="evidence" value="ECO:0007669"/>
    <property type="project" value="UniProtKB-KW"/>
</dbReference>
<dbReference type="InterPro" id="IPR002036">
    <property type="entry name" value="YbeY"/>
</dbReference>
<sequence length="180" mass="20915">MIEINNLTAVFLDKKLLLGIAKKTLKEAKIKGEVELSIVFVGRTRIKEINKRYRGKNRVTDVLSFSEPKDLRTKFQVGPRKRIQNLGEIVICPNEVKKNARRFTPLGTIEARKKHKESKSLTGFSSAFKRELTKVLIHGILHLLGYDHEEDEQKAKKMQKKERRYLFQLTNSQKRRSVKA</sequence>
<dbReference type="AlphaFoldDB" id="A0A0F9XMT2"/>
<name>A0A0F9XMT2_9ZZZZ</name>
<evidence type="ECO:0000256" key="1">
    <source>
        <dbReference type="ARBA" id="ARBA00001947"/>
    </source>
</evidence>
<proteinExistence type="inferred from homology"/>
<comment type="similarity">
    <text evidence="2">Belongs to the endoribonuclease YbeY family.</text>
</comment>
<dbReference type="PANTHER" id="PTHR46986">
    <property type="entry name" value="ENDORIBONUCLEASE YBEY, CHLOROPLASTIC"/>
    <property type="match status" value="1"/>
</dbReference>
<dbReference type="GO" id="GO:0004222">
    <property type="term" value="F:metalloendopeptidase activity"/>
    <property type="evidence" value="ECO:0007669"/>
    <property type="project" value="InterPro"/>
</dbReference>
<evidence type="ECO:0000256" key="3">
    <source>
        <dbReference type="ARBA" id="ARBA00022722"/>
    </source>
</evidence>
<evidence type="ECO:0000256" key="8">
    <source>
        <dbReference type="SAM" id="MobiDB-lite"/>
    </source>
</evidence>
<dbReference type="Pfam" id="PF02130">
    <property type="entry name" value="YbeY"/>
    <property type="match status" value="2"/>
</dbReference>
<keyword evidence="6" id="KW-0378">Hydrolase</keyword>
<protein>
    <submittedName>
        <fullName evidence="9">Uncharacterized protein</fullName>
    </submittedName>
</protein>
<evidence type="ECO:0000256" key="6">
    <source>
        <dbReference type="ARBA" id="ARBA00022801"/>
    </source>
</evidence>
<dbReference type="PROSITE" id="PS01306">
    <property type="entry name" value="UPF0054"/>
    <property type="match status" value="1"/>
</dbReference>
<dbReference type="SUPFAM" id="SSF55486">
    <property type="entry name" value="Metalloproteases ('zincins'), catalytic domain"/>
    <property type="match status" value="1"/>
</dbReference>
<dbReference type="EMBL" id="LAZR01000085">
    <property type="protein sequence ID" value="KKN93483.1"/>
    <property type="molecule type" value="Genomic_DNA"/>
</dbReference>
<reference evidence="9" key="1">
    <citation type="journal article" date="2015" name="Nature">
        <title>Complex archaea that bridge the gap between prokaryotes and eukaryotes.</title>
        <authorList>
            <person name="Spang A."/>
            <person name="Saw J.H."/>
            <person name="Jorgensen S.L."/>
            <person name="Zaremba-Niedzwiedzka K."/>
            <person name="Martijn J."/>
            <person name="Lind A.E."/>
            <person name="van Eijk R."/>
            <person name="Schleper C."/>
            <person name="Guy L."/>
            <person name="Ettema T.J."/>
        </authorList>
    </citation>
    <scope>NUCLEOTIDE SEQUENCE</scope>
</reference>
<dbReference type="InterPro" id="IPR020549">
    <property type="entry name" value="YbeY_CS"/>
</dbReference>
<evidence type="ECO:0000256" key="5">
    <source>
        <dbReference type="ARBA" id="ARBA00022759"/>
    </source>
</evidence>
<keyword evidence="4" id="KW-0479">Metal-binding</keyword>
<dbReference type="Gene3D" id="3.40.390.30">
    <property type="entry name" value="Metalloproteases ('zincins'), catalytic domain"/>
    <property type="match status" value="1"/>
</dbReference>
<comment type="caution">
    <text evidence="9">The sequence shown here is derived from an EMBL/GenBank/DDBJ whole genome shotgun (WGS) entry which is preliminary data.</text>
</comment>
<dbReference type="NCBIfam" id="TIGR00043">
    <property type="entry name" value="rRNA maturation RNase YbeY"/>
    <property type="match status" value="2"/>
</dbReference>
<evidence type="ECO:0000256" key="2">
    <source>
        <dbReference type="ARBA" id="ARBA00010875"/>
    </source>
</evidence>
<comment type="cofactor">
    <cofactor evidence="1">
        <name>Zn(2+)</name>
        <dbReference type="ChEBI" id="CHEBI:29105"/>
    </cofactor>
</comment>
<keyword evidence="3" id="KW-0540">Nuclease</keyword>
<evidence type="ECO:0000256" key="7">
    <source>
        <dbReference type="ARBA" id="ARBA00022833"/>
    </source>
</evidence>
<evidence type="ECO:0000313" key="9">
    <source>
        <dbReference type="EMBL" id="KKN93483.1"/>
    </source>
</evidence>
<keyword evidence="5" id="KW-0255">Endonuclease</keyword>
<dbReference type="GO" id="GO:0006364">
    <property type="term" value="P:rRNA processing"/>
    <property type="evidence" value="ECO:0007669"/>
    <property type="project" value="InterPro"/>
</dbReference>
<accession>A0A0F9XMT2</accession>
<feature type="region of interest" description="Disordered" evidence="8">
    <location>
        <begin position="151"/>
        <end position="180"/>
    </location>
</feature>
<dbReference type="GO" id="GO:0004519">
    <property type="term" value="F:endonuclease activity"/>
    <property type="evidence" value="ECO:0007669"/>
    <property type="project" value="UniProtKB-KW"/>
</dbReference>
<evidence type="ECO:0000256" key="4">
    <source>
        <dbReference type="ARBA" id="ARBA00022723"/>
    </source>
</evidence>